<dbReference type="OrthoDB" id="6501611at2759"/>
<evidence type="ECO:0000256" key="8">
    <source>
        <dbReference type="ARBA" id="ARBA00023326"/>
    </source>
</evidence>
<dbReference type="InterPro" id="IPR011100">
    <property type="entry name" value="Glyco_hydro_67_cat"/>
</dbReference>
<keyword evidence="8 10" id="KW-0624">Polysaccharide degradation</keyword>
<sequence length="1462" mass="163942">MLFWTVVVSFLALYGLAVAETGIDGWLRYKKLPYKTADNFKHPKSIITLNTTKSSPVYTVGTELQDAFAGIFGEQVPRRFEGCNHKNSIIVGTLDAYHDACGKAHLPAALQEDGFWLSIKGASVKIIGQNERGALYGAFEYASMLSQANFSDISYVSNPTNAIRWTNEWDNMDGAIERGYGGKSIFFAQNKTMPDRARVKQYVHGLGEIATILKPYGVQIGLALNFASPQTLGGLSTFDPLEPSVISWWEDITNKIYDEIPNVAGYLVKANSEGQPGPLTYNRTLAQGANLFGDVLRPHGGVVLFRTFVYEMLNITDWKADRSAEAYNAFQGLDGKFHDNIILQMKYGPLDFQVREPAHPLFGYFKNANAGIELQIAQEYLGQQAHTVYLAPLWKEILDTDLRVDDKPSFVRDIISGKRFNRRIGAFSGVANMGMSQTWTGSHLSMCNLYAFGRLAWHPTDDPEAIIKSWSRLTFGLHRQVTDIVTRIAMESWPAYLNYSSGDLGLPTLTDVTNNHFGPNVRAGDDNPYGIWTRSDSFSIGMDRTVSNGTGFSGQYPPALAKKFEHIETTPTNMILWYHHVNYTHKLPTGKTVIQHLYDAHYAGAETAHTFPKLWMGAQGFVDQERFNSVHFQLTFQAGHSIVWRDSIVDYYHNLTGIPDEAGRAGHHPWRIEAEAMSHSGYKTAVLDPIESASNATALETIGNSTVATASTKLYFKPGRYDIAVVYFDILGGTSKWEAYLNDKSLGKWVGNLESTLSRATTTEPDGASKARITFPNVKIEKGDIFKVQKCDYRKPCGNCVKAEEQCFAASSTSTRPSQGLVSAEGQLQDRVIRSAEVAALDERITRIEQMTQRSGLRTGPGESDSSQAHVQERPALDAIAASPSILADPSHLSRSTPAMALLAAFAAPISEIGSPSITVDARQRPCPQGDLEDMVDSTTEETLFSIYNDKVQWRYPFLRLYQLRNRRERSSEPCTLFFISMIYSISLLLGRSGPNLFSGLKQEDFYSKAVTQYLAYVFKEPDQLLHIQAYLIIAMHAIYSPSTERIITITSAAMRYCVMAQLHCDAAEPAPVDVAARIRIQLRRRIFWCTYKLDRTVGGTYHLPMSIPDSQISVKMYANIDDLELDDRCSNAFPNEVQGVSRFTDVSAALHVVYCRQIQSEILNSTLHRDYIQHLDRNDGWRLRVLEKLDRWRSLWDRYADTPSQNLAGSDWINMMYSYSLSMLYQPTKTSVFYSAGTWTVKACMQACLIFRKFQKDTTVTDLWLGLIAQFKCGVSLLYTFFATPPQIRPAIYEHPDIPEAVRACSITLTLIAERWPQARCIRDTFDILAREVPLFEHALARTTPTGRRVRPEAKKSLLSLLEQIEPIIVHRDTLRMIREIATDDFPFHDQAPQATVIDQVNSNSQEHSYDSPSQQLEIAVDFFQPLTPSALQIDVAGSGLQSIGDSSIEFPAYFDLADYL</sequence>
<dbReference type="InterPro" id="IPR007219">
    <property type="entry name" value="XnlR_reg_dom"/>
</dbReference>
<evidence type="ECO:0000256" key="7">
    <source>
        <dbReference type="ARBA" id="ARBA00023295"/>
    </source>
</evidence>
<dbReference type="GO" id="GO:0006351">
    <property type="term" value="P:DNA-templated transcription"/>
    <property type="evidence" value="ECO:0007669"/>
    <property type="project" value="InterPro"/>
</dbReference>
<dbReference type="Pfam" id="PF07488">
    <property type="entry name" value="Glyco_hydro_67M"/>
    <property type="match status" value="1"/>
</dbReference>
<protein>
    <recommendedName>
        <fullName evidence="2 10">Alpha-glucuronidase</fullName>
        <ecNumber evidence="2 10">3.2.1.139</ecNumber>
    </recommendedName>
</protein>
<dbReference type="Pfam" id="PF03648">
    <property type="entry name" value="Glyco_hydro_67N"/>
    <property type="match status" value="1"/>
</dbReference>
<dbReference type="EC" id="3.2.1.139" evidence="2 10"/>
<dbReference type="EMBL" id="JAADJF010000133">
    <property type="protein sequence ID" value="KAF4437202.1"/>
    <property type="molecule type" value="Genomic_DNA"/>
</dbReference>
<comment type="function">
    <text evidence="10">Alpha-glucuronidase involved in the hydrolysis of xylan, a major structural heterogeneous polysaccharide found in plant biomass representing the second most abundant polysaccharide in the biosphere, after cellulose. Releases 4-O-methylglucuronic acid from xylan.</text>
</comment>
<dbReference type="GO" id="GO:0008270">
    <property type="term" value="F:zinc ion binding"/>
    <property type="evidence" value="ECO:0007669"/>
    <property type="project" value="InterPro"/>
</dbReference>
<organism evidence="13 14">
    <name type="scientific">Fusarium acutatum</name>
    <dbReference type="NCBI Taxonomy" id="78861"/>
    <lineage>
        <taxon>Eukaryota</taxon>
        <taxon>Fungi</taxon>
        <taxon>Dikarya</taxon>
        <taxon>Ascomycota</taxon>
        <taxon>Pezizomycotina</taxon>
        <taxon>Sordariomycetes</taxon>
        <taxon>Hypocreomycetidae</taxon>
        <taxon>Hypocreales</taxon>
        <taxon>Nectriaceae</taxon>
        <taxon>Fusarium</taxon>
        <taxon>Fusarium fujikuroi species complex</taxon>
    </lineage>
</organism>
<evidence type="ECO:0000259" key="12">
    <source>
        <dbReference type="SMART" id="SM00906"/>
    </source>
</evidence>
<keyword evidence="10" id="KW-0732">Signal</keyword>
<feature type="chain" id="PRO_5034988104" description="Alpha-glucuronidase" evidence="10">
    <location>
        <begin position="20"/>
        <end position="1462"/>
    </location>
</feature>
<evidence type="ECO:0000256" key="3">
    <source>
        <dbReference type="ARBA" id="ARBA00022651"/>
    </source>
</evidence>
<reference evidence="13 14" key="1">
    <citation type="submission" date="2020-01" db="EMBL/GenBank/DDBJ databases">
        <title>Identification and distribution of gene clusters putatively required for synthesis of sphingolipid metabolism inhibitors in phylogenetically diverse species of the filamentous fungus Fusarium.</title>
        <authorList>
            <person name="Kim H.-S."/>
            <person name="Busman M."/>
            <person name="Brown D.W."/>
            <person name="Divon H."/>
            <person name="Uhlig S."/>
            <person name="Proctor R.H."/>
        </authorList>
    </citation>
    <scope>NUCLEOTIDE SEQUENCE [LARGE SCALE GENOMIC DNA]</scope>
    <source>
        <strain evidence="13 14">NRRL 13308</strain>
    </source>
</reference>
<evidence type="ECO:0000256" key="5">
    <source>
        <dbReference type="ARBA" id="ARBA00023242"/>
    </source>
</evidence>
<keyword evidence="5" id="KW-0539">Nucleus</keyword>
<evidence type="ECO:0000256" key="9">
    <source>
        <dbReference type="ARBA" id="ARBA00048838"/>
    </source>
</evidence>
<dbReference type="InterPro" id="IPR029018">
    <property type="entry name" value="Hex-like_dom2"/>
</dbReference>
<feature type="domain" description="Xylanolytic transcriptional activator regulatory" evidence="12">
    <location>
        <begin position="1047"/>
        <end position="1124"/>
    </location>
</feature>
<comment type="similarity">
    <text evidence="1 10">Belongs to the glycosyl hydrolase 67 family.</text>
</comment>
<evidence type="ECO:0000256" key="11">
    <source>
        <dbReference type="SAM" id="MobiDB-lite"/>
    </source>
</evidence>
<feature type="region of interest" description="Disordered" evidence="11">
    <location>
        <begin position="850"/>
        <end position="871"/>
    </location>
</feature>
<comment type="caution">
    <text evidence="13">The sequence shown here is derived from an EMBL/GenBank/DDBJ whole genome shotgun (WGS) entry which is preliminary data.</text>
</comment>
<proteinExistence type="inferred from homology"/>
<dbReference type="SUPFAM" id="SSF55545">
    <property type="entry name" value="beta-N-acetylhexosaminidase-like domain"/>
    <property type="match status" value="1"/>
</dbReference>
<accession>A0A8H4JTA2</accession>
<dbReference type="GO" id="GO:0045493">
    <property type="term" value="P:xylan catabolic process"/>
    <property type="evidence" value="ECO:0007669"/>
    <property type="project" value="UniProtKB-KW"/>
</dbReference>
<evidence type="ECO:0000313" key="13">
    <source>
        <dbReference type="EMBL" id="KAF4437202.1"/>
    </source>
</evidence>
<dbReference type="PANTHER" id="PTHR39207">
    <property type="entry name" value="ALPHA-GLUCURONIDASE A"/>
    <property type="match status" value="1"/>
</dbReference>
<dbReference type="PANTHER" id="PTHR39207:SF1">
    <property type="entry name" value="ALPHA-GLUCURONIDASE A"/>
    <property type="match status" value="1"/>
</dbReference>
<dbReference type="GO" id="GO:0046559">
    <property type="term" value="F:alpha-glucuronidase activity"/>
    <property type="evidence" value="ECO:0007669"/>
    <property type="project" value="UniProtKB-EC"/>
</dbReference>
<dbReference type="Gene3D" id="3.90.1330.10">
    <property type="entry name" value="Alpha-glucuronidase, C-terminal domain"/>
    <property type="match status" value="1"/>
</dbReference>
<evidence type="ECO:0000256" key="10">
    <source>
        <dbReference type="RuleBase" id="RU361198"/>
    </source>
</evidence>
<gene>
    <name evidence="10" type="primary">aguA</name>
    <name evidence="13" type="ORF">FACUT_5856</name>
</gene>
<keyword evidence="4 10" id="KW-0378">Hydrolase</keyword>
<dbReference type="SUPFAM" id="SSF51445">
    <property type="entry name" value="(Trans)glycosidases"/>
    <property type="match status" value="1"/>
</dbReference>
<evidence type="ECO:0000313" key="14">
    <source>
        <dbReference type="Proteomes" id="UP000536711"/>
    </source>
</evidence>
<dbReference type="InterPro" id="IPR017853">
    <property type="entry name" value="GH"/>
</dbReference>
<dbReference type="InterPro" id="IPR005154">
    <property type="entry name" value="Glyco_hydro_67_aGlcAse_N"/>
</dbReference>
<dbReference type="Gene3D" id="3.20.20.80">
    <property type="entry name" value="Glycosidases"/>
    <property type="match status" value="2"/>
</dbReference>
<dbReference type="GO" id="GO:0003677">
    <property type="term" value="F:DNA binding"/>
    <property type="evidence" value="ECO:0007669"/>
    <property type="project" value="InterPro"/>
</dbReference>
<evidence type="ECO:0000256" key="1">
    <source>
        <dbReference type="ARBA" id="ARBA00008833"/>
    </source>
</evidence>
<dbReference type="Gene3D" id="3.30.379.10">
    <property type="entry name" value="Chitobiase/beta-hexosaminidase domain 2-like"/>
    <property type="match status" value="1"/>
</dbReference>
<name>A0A8H4JTA2_9HYPO</name>
<dbReference type="SMART" id="SM00906">
    <property type="entry name" value="Fungal_trans"/>
    <property type="match status" value="1"/>
</dbReference>
<feature type="signal peptide" evidence="10">
    <location>
        <begin position="1"/>
        <end position="19"/>
    </location>
</feature>
<dbReference type="CDD" id="cd12148">
    <property type="entry name" value="fungal_TF_MHR"/>
    <property type="match status" value="1"/>
</dbReference>
<dbReference type="Proteomes" id="UP000536711">
    <property type="component" value="Unassembled WGS sequence"/>
</dbReference>
<evidence type="ECO:0000256" key="4">
    <source>
        <dbReference type="ARBA" id="ARBA00022801"/>
    </source>
</evidence>
<keyword evidence="6 10" id="KW-0119">Carbohydrate metabolism</keyword>
<dbReference type="InterPro" id="IPR011099">
    <property type="entry name" value="Glyco_hydro_67_C"/>
</dbReference>
<keyword evidence="14" id="KW-1185">Reference proteome</keyword>
<dbReference type="InterPro" id="IPR037054">
    <property type="entry name" value="A-glucoronidase_C_sf"/>
</dbReference>
<keyword evidence="3 10" id="KW-0858">Xylan degradation</keyword>
<dbReference type="Pfam" id="PF04082">
    <property type="entry name" value="Fungal_trans"/>
    <property type="match status" value="1"/>
</dbReference>
<evidence type="ECO:0000256" key="6">
    <source>
        <dbReference type="ARBA" id="ARBA00023277"/>
    </source>
</evidence>
<comment type="subcellular location">
    <subcellularLocation>
        <location evidence="10">Secreted</location>
    </subcellularLocation>
</comment>
<dbReference type="Pfam" id="PF07477">
    <property type="entry name" value="Glyco_hydro_67C"/>
    <property type="match status" value="1"/>
</dbReference>
<dbReference type="GO" id="GO:0005576">
    <property type="term" value="C:extracellular region"/>
    <property type="evidence" value="ECO:0007669"/>
    <property type="project" value="UniProtKB-SubCell"/>
</dbReference>
<keyword evidence="7 10" id="KW-0326">Glycosidase</keyword>
<comment type="catalytic activity">
    <reaction evidence="9 10">
        <text>an alpha-D-glucuronoside + H2O = D-glucuronate + an alcohol</text>
        <dbReference type="Rhea" id="RHEA:20005"/>
        <dbReference type="ChEBI" id="CHEBI:15377"/>
        <dbReference type="ChEBI" id="CHEBI:30879"/>
        <dbReference type="ChEBI" id="CHEBI:58720"/>
        <dbReference type="ChEBI" id="CHEBI:58899"/>
        <dbReference type="EC" id="3.2.1.139"/>
    </reaction>
</comment>
<evidence type="ECO:0000256" key="2">
    <source>
        <dbReference type="ARBA" id="ARBA00012271"/>
    </source>
</evidence>